<dbReference type="KEGG" id="ccb:Clocel_1664"/>
<sequence length="36" mass="4275">MSSITYKQLSLEECDRINEINPYQFIFHSVSGMHKK</sequence>
<gene>
    <name evidence="1" type="ordered locus">Clocel_1664</name>
</gene>
<keyword evidence="2" id="KW-1185">Reference proteome</keyword>
<name>D9SKB2_CLOC7</name>
<reference evidence="1 2" key="1">
    <citation type="submission" date="2010-08" db="EMBL/GenBank/DDBJ databases">
        <title>Complete sequence of Clostridium cellulovorans 743B.</title>
        <authorList>
            <consortium name="US DOE Joint Genome Institute"/>
            <person name="Lucas S."/>
            <person name="Copeland A."/>
            <person name="Lapidus A."/>
            <person name="Cheng J.-F."/>
            <person name="Bruce D."/>
            <person name="Goodwin L."/>
            <person name="Pitluck S."/>
            <person name="Chertkov O."/>
            <person name="Detter J.C."/>
            <person name="Han C."/>
            <person name="Tapia R."/>
            <person name="Land M."/>
            <person name="Hauser L."/>
            <person name="Chang Y.-J."/>
            <person name="Jeffries C."/>
            <person name="Kyrpides N."/>
            <person name="Ivanova N."/>
            <person name="Mikhailova N."/>
            <person name="Hemme C.L."/>
            <person name="Woyke T."/>
        </authorList>
    </citation>
    <scope>NUCLEOTIDE SEQUENCE [LARGE SCALE GENOMIC DNA]</scope>
    <source>
        <strain evidence="2">ATCC 35296 / DSM 3052 / OCM 3 / 743B</strain>
    </source>
</reference>
<proteinExistence type="predicted"/>
<evidence type="ECO:0000313" key="2">
    <source>
        <dbReference type="Proteomes" id="UP000002730"/>
    </source>
</evidence>
<evidence type="ECO:0000313" key="1">
    <source>
        <dbReference type="EMBL" id="ADL51408.1"/>
    </source>
</evidence>
<dbReference type="AlphaFoldDB" id="D9SKB2"/>
<dbReference type="Proteomes" id="UP000002730">
    <property type="component" value="Chromosome"/>
</dbReference>
<accession>D9SKB2</accession>
<dbReference type="HOGENOM" id="CLU_3355424_0_0_9"/>
<dbReference type="EMBL" id="CP002160">
    <property type="protein sequence ID" value="ADL51408.1"/>
    <property type="molecule type" value="Genomic_DNA"/>
</dbReference>
<protein>
    <submittedName>
        <fullName evidence="1">Uncharacterized protein</fullName>
    </submittedName>
</protein>
<organism evidence="1 2">
    <name type="scientific">Clostridium cellulovorans (strain ATCC 35296 / DSM 3052 / OCM 3 / 743B)</name>
    <dbReference type="NCBI Taxonomy" id="573061"/>
    <lineage>
        <taxon>Bacteria</taxon>
        <taxon>Bacillati</taxon>
        <taxon>Bacillota</taxon>
        <taxon>Clostridia</taxon>
        <taxon>Eubacteriales</taxon>
        <taxon>Clostridiaceae</taxon>
        <taxon>Clostridium</taxon>
    </lineage>
</organism>